<gene>
    <name evidence="4" type="ORF">SE17_06970</name>
</gene>
<dbReference type="Gene3D" id="3.40.50.2000">
    <property type="entry name" value="Glycogen Phosphorylase B"/>
    <property type="match status" value="2"/>
</dbReference>
<dbReference type="SUPFAM" id="SSF53756">
    <property type="entry name" value="UDP-Glycosyltransferase/glycogen phosphorylase"/>
    <property type="match status" value="1"/>
</dbReference>
<feature type="non-terminal residue" evidence="4">
    <location>
        <position position="361"/>
    </location>
</feature>
<reference evidence="4 5" key="1">
    <citation type="submission" date="2015-09" db="EMBL/GenBank/DDBJ databases">
        <title>Draft genome sequence of Kouleothrix aurantiaca JCM 19913.</title>
        <authorList>
            <person name="Hemp J."/>
        </authorList>
    </citation>
    <scope>NUCLEOTIDE SEQUENCE [LARGE SCALE GENOMIC DNA]</scope>
    <source>
        <strain evidence="4 5">COM-B</strain>
    </source>
</reference>
<dbReference type="Proteomes" id="UP000050509">
    <property type="component" value="Unassembled WGS sequence"/>
</dbReference>
<evidence type="ECO:0000259" key="3">
    <source>
        <dbReference type="Pfam" id="PF13439"/>
    </source>
</evidence>
<dbReference type="Pfam" id="PF00534">
    <property type="entry name" value="Glycos_transf_1"/>
    <property type="match status" value="1"/>
</dbReference>
<keyword evidence="1" id="KW-0808">Transferase</keyword>
<comment type="caution">
    <text evidence="4">The sequence shown here is derived from an EMBL/GenBank/DDBJ whole genome shotgun (WGS) entry which is preliminary data.</text>
</comment>
<protein>
    <recommendedName>
        <fullName evidence="6">Glycosyl transferase family 1</fullName>
    </recommendedName>
</protein>
<proteinExistence type="predicted"/>
<dbReference type="PANTHER" id="PTHR46401:SF2">
    <property type="entry name" value="GLYCOSYLTRANSFERASE WBBK-RELATED"/>
    <property type="match status" value="1"/>
</dbReference>
<feature type="domain" description="Glycosyltransferase subfamily 4-like N-terminal" evidence="3">
    <location>
        <begin position="15"/>
        <end position="176"/>
    </location>
</feature>
<dbReference type="PANTHER" id="PTHR46401">
    <property type="entry name" value="GLYCOSYLTRANSFERASE WBBK-RELATED"/>
    <property type="match status" value="1"/>
</dbReference>
<dbReference type="InterPro" id="IPR001296">
    <property type="entry name" value="Glyco_trans_1"/>
</dbReference>
<evidence type="ECO:0000259" key="2">
    <source>
        <dbReference type="Pfam" id="PF00534"/>
    </source>
</evidence>
<evidence type="ECO:0008006" key="6">
    <source>
        <dbReference type="Google" id="ProtNLM"/>
    </source>
</evidence>
<dbReference type="CDD" id="cd03809">
    <property type="entry name" value="GT4_MtfB-like"/>
    <property type="match status" value="1"/>
</dbReference>
<keyword evidence="5" id="KW-1185">Reference proteome</keyword>
<name>A0A0P9FKZ8_9CHLR</name>
<dbReference type="PATRIC" id="fig|186479.3.peg.2186"/>
<organism evidence="4 5">
    <name type="scientific">Kouleothrix aurantiaca</name>
    <dbReference type="NCBI Taxonomy" id="186479"/>
    <lineage>
        <taxon>Bacteria</taxon>
        <taxon>Bacillati</taxon>
        <taxon>Chloroflexota</taxon>
        <taxon>Chloroflexia</taxon>
        <taxon>Chloroflexales</taxon>
        <taxon>Roseiflexineae</taxon>
        <taxon>Roseiflexaceae</taxon>
        <taxon>Kouleothrix</taxon>
    </lineage>
</organism>
<feature type="domain" description="Glycosyl transferase family 1" evidence="2">
    <location>
        <begin position="196"/>
        <end position="349"/>
    </location>
</feature>
<dbReference type="InterPro" id="IPR028098">
    <property type="entry name" value="Glyco_trans_4-like_N"/>
</dbReference>
<dbReference type="GO" id="GO:0009103">
    <property type="term" value="P:lipopolysaccharide biosynthetic process"/>
    <property type="evidence" value="ECO:0007669"/>
    <property type="project" value="TreeGrafter"/>
</dbReference>
<accession>A0A0P9FKZ8</accession>
<dbReference type="AlphaFoldDB" id="A0A0P9FKZ8"/>
<sequence>MRIGYLTYGLDRAPTGIGRYAIELLRALARLPNTPEIVLLTTEQEDSHDLWRHFEHHALPGCRLLPALLTLGNGLLSNASRRLQLDIVHDPNGIAPFLGPALGAKRIVTIHDAFAYVYPETHNRLDNWRYRWMLPNVARRADAVLTDSEHSGHDLVRYLGLPENSIHVISCGVDPQFQPVENADKQRAVIHRYGLKTPYLLYVGGINARKNIAGLFEAYARVRAWHPGVPLVVAGKRQWQTGDIDAAFRRFELENDVLFTGYVADEDLPALYSAAEAFVFPSLYEGFGLPPLEAMACGMPVITSTASSLPEVVGDAAISVDPYDIDALAAAIGRVLGDAPLRAELRARGLARAAQVTWERP</sequence>
<dbReference type="GO" id="GO:0016757">
    <property type="term" value="F:glycosyltransferase activity"/>
    <property type="evidence" value="ECO:0007669"/>
    <property type="project" value="InterPro"/>
</dbReference>
<dbReference type="EMBL" id="LJCR01000155">
    <property type="protein sequence ID" value="KPV53896.1"/>
    <property type="molecule type" value="Genomic_DNA"/>
</dbReference>
<dbReference type="FunFam" id="3.40.50.2000:FF:000119">
    <property type="entry name" value="Glycosyl transferase group 1"/>
    <property type="match status" value="1"/>
</dbReference>
<evidence type="ECO:0000313" key="4">
    <source>
        <dbReference type="EMBL" id="KPV53896.1"/>
    </source>
</evidence>
<evidence type="ECO:0000313" key="5">
    <source>
        <dbReference type="Proteomes" id="UP000050509"/>
    </source>
</evidence>
<evidence type="ECO:0000256" key="1">
    <source>
        <dbReference type="ARBA" id="ARBA00022679"/>
    </source>
</evidence>
<dbReference type="Pfam" id="PF13439">
    <property type="entry name" value="Glyco_transf_4"/>
    <property type="match status" value="1"/>
</dbReference>